<evidence type="ECO:0000313" key="1">
    <source>
        <dbReference type="EMBL" id="GEB58902.1"/>
    </source>
</evidence>
<evidence type="ECO:0000313" key="2">
    <source>
        <dbReference type="Proteomes" id="UP000315226"/>
    </source>
</evidence>
<organism evidence="1 2">
    <name type="scientific">Streptomyces gardneri</name>
    <dbReference type="NCBI Taxonomy" id="66892"/>
    <lineage>
        <taxon>Bacteria</taxon>
        <taxon>Bacillati</taxon>
        <taxon>Actinomycetota</taxon>
        <taxon>Actinomycetes</taxon>
        <taxon>Kitasatosporales</taxon>
        <taxon>Streptomycetaceae</taxon>
        <taxon>Streptomyces</taxon>
    </lineage>
</organism>
<comment type="caution">
    <text evidence="1">The sequence shown here is derived from an EMBL/GenBank/DDBJ whole genome shotgun (WGS) entry which is preliminary data.</text>
</comment>
<gene>
    <name evidence="1" type="ORF">SGA01_45070</name>
</gene>
<dbReference type="Proteomes" id="UP000315226">
    <property type="component" value="Unassembled WGS sequence"/>
</dbReference>
<name>A0A4Y3RMM6_9ACTN</name>
<dbReference type="AlphaFoldDB" id="A0A4Y3RMM6"/>
<reference evidence="1 2" key="1">
    <citation type="submission" date="2019-06" db="EMBL/GenBank/DDBJ databases">
        <title>Whole genome shotgun sequence of Streptomyces gardneri NBRC 12865.</title>
        <authorList>
            <person name="Hosoyama A."/>
            <person name="Uohara A."/>
            <person name="Ohji S."/>
            <person name="Ichikawa N."/>
        </authorList>
    </citation>
    <scope>NUCLEOTIDE SEQUENCE [LARGE SCALE GENOMIC DNA]</scope>
    <source>
        <strain evidence="1 2">NBRC 12865</strain>
    </source>
</reference>
<sequence length="68" mass="7180">MSHAMASVCLLALRPKACMDVHAAAAPAAAPPGRTAGQDSDYVFTTRTGRTVEPMNLSRSFQRSTETA</sequence>
<dbReference type="EMBL" id="BJMN01000029">
    <property type="protein sequence ID" value="GEB58902.1"/>
    <property type="molecule type" value="Genomic_DNA"/>
</dbReference>
<proteinExistence type="predicted"/>
<protein>
    <submittedName>
        <fullName evidence="1">Uncharacterized protein</fullName>
    </submittedName>
</protein>
<keyword evidence="2" id="KW-1185">Reference proteome</keyword>
<accession>A0A4Y3RMM6</accession>